<feature type="compositionally biased region" description="Polar residues" evidence="1">
    <location>
        <begin position="41"/>
        <end position="58"/>
    </location>
</feature>
<feature type="compositionally biased region" description="Basic residues" evidence="1">
    <location>
        <begin position="78"/>
        <end position="88"/>
    </location>
</feature>
<evidence type="ECO:0000256" key="1">
    <source>
        <dbReference type="SAM" id="MobiDB-lite"/>
    </source>
</evidence>
<feature type="compositionally biased region" description="Low complexity" evidence="1">
    <location>
        <begin position="103"/>
        <end position="115"/>
    </location>
</feature>
<keyword evidence="2" id="KW-0812">Transmembrane</keyword>
<feature type="region of interest" description="Disordered" evidence="1">
    <location>
        <begin position="36"/>
        <end position="132"/>
    </location>
</feature>
<feature type="compositionally biased region" description="Low complexity" evidence="1">
    <location>
        <begin position="59"/>
        <end position="71"/>
    </location>
</feature>
<feature type="transmembrane region" description="Helical" evidence="2">
    <location>
        <begin position="6"/>
        <end position="25"/>
    </location>
</feature>
<accession>A0A915DN03</accession>
<evidence type="ECO:0000313" key="3">
    <source>
        <dbReference type="Proteomes" id="UP000887574"/>
    </source>
</evidence>
<reference evidence="4" key="1">
    <citation type="submission" date="2022-11" db="UniProtKB">
        <authorList>
            <consortium name="WormBaseParasite"/>
        </authorList>
    </citation>
    <scope>IDENTIFICATION</scope>
</reference>
<keyword evidence="2" id="KW-0472">Membrane</keyword>
<dbReference type="WBParaSite" id="jg21169">
    <property type="protein sequence ID" value="jg21169"/>
    <property type="gene ID" value="jg21169"/>
</dbReference>
<protein>
    <submittedName>
        <fullName evidence="4">Uncharacterized protein</fullName>
    </submittedName>
</protein>
<proteinExistence type="predicted"/>
<organism evidence="3 4">
    <name type="scientific">Ditylenchus dipsaci</name>
    <dbReference type="NCBI Taxonomy" id="166011"/>
    <lineage>
        <taxon>Eukaryota</taxon>
        <taxon>Metazoa</taxon>
        <taxon>Ecdysozoa</taxon>
        <taxon>Nematoda</taxon>
        <taxon>Chromadorea</taxon>
        <taxon>Rhabditida</taxon>
        <taxon>Tylenchina</taxon>
        <taxon>Tylenchomorpha</taxon>
        <taxon>Sphaerularioidea</taxon>
        <taxon>Anguinidae</taxon>
        <taxon>Anguininae</taxon>
        <taxon>Ditylenchus</taxon>
    </lineage>
</organism>
<dbReference type="AlphaFoldDB" id="A0A915DN03"/>
<sequence length="132" mass="14085">MDRNTTIVIIVLILVFAAVLVLSLLRGFSCGLNKVNKPGKTKSQIHLNAPSNGQTGTKSSSSVSLNSVAVSKPNTQLKPKKTAVRSVHRPMTSHYRTPLTCRSSVSSGSSSVKVSNIEEAGQKENDEGKSTY</sequence>
<keyword evidence="2" id="KW-1133">Transmembrane helix</keyword>
<dbReference type="Proteomes" id="UP000887574">
    <property type="component" value="Unplaced"/>
</dbReference>
<keyword evidence="3" id="KW-1185">Reference proteome</keyword>
<feature type="compositionally biased region" description="Basic and acidic residues" evidence="1">
    <location>
        <begin position="120"/>
        <end position="132"/>
    </location>
</feature>
<evidence type="ECO:0000256" key="2">
    <source>
        <dbReference type="SAM" id="Phobius"/>
    </source>
</evidence>
<name>A0A915DN03_9BILA</name>
<evidence type="ECO:0000313" key="4">
    <source>
        <dbReference type="WBParaSite" id="jg21169"/>
    </source>
</evidence>